<protein>
    <submittedName>
        <fullName evidence="8">Isopeptide-forming domain-containing fimbrial protein</fullName>
    </submittedName>
</protein>
<dbReference type="Pfam" id="PF00746">
    <property type="entry name" value="Gram_pos_anchor"/>
    <property type="match status" value="1"/>
</dbReference>
<dbReference type="Pfam" id="PF17802">
    <property type="entry name" value="SpaA"/>
    <property type="match status" value="1"/>
</dbReference>
<dbReference type="NCBIfam" id="TIGR01167">
    <property type="entry name" value="LPXTG_anchor"/>
    <property type="match status" value="1"/>
</dbReference>
<keyword evidence="1" id="KW-0134">Cell wall</keyword>
<reference evidence="8 9" key="1">
    <citation type="submission" date="2018-09" db="EMBL/GenBank/DDBJ databases">
        <title>Comparative genomics of Leucobacter spp.</title>
        <authorList>
            <person name="Reis A.C."/>
            <person name="Kolvenbach B.A."/>
            <person name="Corvini P.F.X."/>
            <person name="Nunes O.C."/>
        </authorList>
    </citation>
    <scope>NUCLEOTIDE SEQUENCE [LARGE SCALE GENOMIC DNA]</scope>
    <source>
        <strain evidence="8 9">TAN 31504</strain>
    </source>
</reference>
<comment type="caution">
    <text evidence="8">The sequence shown here is derived from an EMBL/GenBank/DDBJ whole genome shotgun (WGS) entry which is preliminary data.</text>
</comment>
<organism evidence="8 9">
    <name type="scientific">Leucobacter chromiireducens subsp. solipictus</name>
    <dbReference type="NCBI Taxonomy" id="398235"/>
    <lineage>
        <taxon>Bacteria</taxon>
        <taxon>Bacillati</taxon>
        <taxon>Actinomycetota</taxon>
        <taxon>Actinomycetes</taxon>
        <taxon>Micrococcales</taxon>
        <taxon>Microbacteriaceae</taxon>
        <taxon>Leucobacter</taxon>
    </lineage>
</organism>
<keyword evidence="9" id="KW-1185">Reference proteome</keyword>
<dbReference type="PROSITE" id="PS50847">
    <property type="entry name" value="GRAM_POS_ANCHORING"/>
    <property type="match status" value="1"/>
</dbReference>
<dbReference type="InterPro" id="IPR048052">
    <property type="entry name" value="FM1-like"/>
</dbReference>
<feature type="signal peptide" evidence="6">
    <location>
        <begin position="1"/>
        <end position="24"/>
    </location>
</feature>
<evidence type="ECO:0000259" key="7">
    <source>
        <dbReference type="PROSITE" id="PS50847"/>
    </source>
</evidence>
<keyword evidence="4" id="KW-0572">Peptidoglycan-anchor</keyword>
<evidence type="ECO:0000313" key="8">
    <source>
        <dbReference type="EMBL" id="MBL3679074.1"/>
    </source>
</evidence>
<dbReference type="Gene3D" id="2.60.40.10">
    <property type="entry name" value="Immunoglobulins"/>
    <property type="match status" value="2"/>
</dbReference>
<evidence type="ECO:0000256" key="4">
    <source>
        <dbReference type="ARBA" id="ARBA00023088"/>
    </source>
</evidence>
<dbReference type="NCBIfam" id="TIGR04226">
    <property type="entry name" value="RrgB_K2N_iso_D2"/>
    <property type="match status" value="1"/>
</dbReference>
<dbReference type="Pfam" id="PF16555">
    <property type="entry name" value="GramPos_pilinD1"/>
    <property type="match status" value="1"/>
</dbReference>
<dbReference type="Proteomes" id="UP001645859">
    <property type="component" value="Unassembled WGS sequence"/>
</dbReference>
<dbReference type="InterPro" id="IPR032364">
    <property type="entry name" value="GramPos_pilinD1_N"/>
</dbReference>
<dbReference type="InterPro" id="IPR041033">
    <property type="entry name" value="SpaA_PFL_dom_1"/>
</dbReference>
<sequence length="480" mass="48080">MTALVGAAALVLGSTALLAGPAFADPGDGGDGTLTIHKLEQPEGGNLGPNDGSEIDVSSATPLVAGFTVCTIDDIDLTDAADWERLKGITLTLDGNGDPVATEGGTSLALTCGTEQMTQASDGTTAFTLPADKAYVVYESTVAENAIPAAAPFLVTVPYPGNGAAGQDTWNYAPHIYPKNTLAGGGATKDGEVVGDKVTFDIAVPIPPLGEGETYTELRVNDQLGSFLNYTSGSVTFEDASGSPVTLVAGTDYTLTPADGAGTGGDEVVLTFLTPGLAKLDANTGGTVRLQITADATGSGSTANEAQITINGTTTDPGTGPSVVDPEEFFSGAHIVKEAKNKGAAANVPLAGATFDVYTAAEGLTDCPAEPDPAATQVIDAAESGADGKTPNQVLGEGKYCVYEVGVPAGYKPMSGGMLLEVTGEDASVTVVNTQIGADEGDLPALPITGAMGNVLLVAGGAALLLVAGALIAARRKQQQ</sequence>
<feature type="domain" description="Gram-positive cocci surface proteins LPxTG" evidence="7">
    <location>
        <begin position="446"/>
        <end position="480"/>
    </location>
</feature>
<gene>
    <name evidence="8" type="ORF">D3230_07150</name>
</gene>
<accession>A0ABS1SEU4</accession>
<proteinExistence type="predicted"/>
<feature type="chain" id="PRO_5045289353" evidence="6">
    <location>
        <begin position="25"/>
        <end position="480"/>
    </location>
</feature>
<evidence type="ECO:0000256" key="5">
    <source>
        <dbReference type="SAM" id="Phobius"/>
    </source>
</evidence>
<dbReference type="InterPro" id="IPR026466">
    <property type="entry name" value="Fim_isopep_form_D2_dom"/>
</dbReference>
<name>A0ABS1SEU4_9MICO</name>
<dbReference type="InterPro" id="IPR019931">
    <property type="entry name" value="LPXTG_anchor"/>
</dbReference>
<keyword evidence="2" id="KW-0964">Secreted</keyword>
<dbReference type="InterPro" id="IPR013783">
    <property type="entry name" value="Ig-like_fold"/>
</dbReference>
<evidence type="ECO:0000256" key="3">
    <source>
        <dbReference type="ARBA" id="ARBA00022729"/>
    </source>
</evidence>
<evidence type="ECO:0000256" key="1">
    <source>
        <dbReference type="ARBA" id="ARBA00022512"/>
    </source>
</evidence>
<evidence type="ECO:0000313" key="9">
    <source>
        <dbReference type="Proteomes" id="UP001645859"/>
    </source>
</evidence>
<feature type="transmembrane region" description="Helical" evidence="5">
    <location>
        <begin position="455"/>
        <end position="474"/>
    </location>
</feature>
<dbReference type="Gene3D" id="2.60.40.740">
    <property type="match status" value="1"/>
</dbReference>
<keyword evidence="5" id="KW-0472">Membrane</keyword>
<evidence type="ECO:0000256" key="2">
    <source>
        <dbReference type="ARBA" id="ARBA00022525"/>
    </source>
</evidence>
<keyword evidence="5" id="KW-1133">Transmembrane helix</keyword>
<evidence type="ECO:0000256" key="6">
    <source>
        <dbReference type="SAM" id="SignalP"/>
    </source>
</evidence>
<dbReference type="NCBIfam" id="NF033902">
    <property type="entry name" value="iso_D2_wall_anc"/>
    <property type="match status" value="1"/>
</dbReference>
<dbReference type="EMBL" id="QYAC01000003">
    <property type="protein sequence ID" value="MBL3679074.1"/>
    <property type="molecule type" value="Genomic_DNA"/>
</dbReference>
<keyword evidence="5" id="KW-0812">Transmembrane</keyword>
<keyword evidence="3 6" id="KW-0732">Signal</keyword>